<dbReference type="InterPro" id="IPR000719">
    <property type="entry name" value="Prot_kinase_dom"/>
</dbReference>
<proteinExistence type="predicted"/>
<evidence type="ECO:0000313" key="7">
    <source>
        <dbReference type="Proteomes" id="UP001321825"/>
    </source>
</evidence>
<gene>
    <name evidence="6" type="ORF">MIT9_P0356</name>
</gene>
<keyword evidence="1" id="KW-0808">Transferase</keyword>
<evidence type="ECO:0000256" key="4">
    <source>
        <dbReference type="ARBA" id="ARBA00022840"/>
    </source>
</evidence>
<dbReference type="Gene3D" id="3.30.200.20">
    <property type="entry name" value="Phosphorylase Kinase, domain 1"/>
    <property type="match status" value="1"/>
</dbReference>
<dbReference type="KEGG" id="mcau:MIT9_P0356"/>
<dbReference type="GO" id="GO:0005524">
    <property type="term" value="F:ATP binding"/>
    <property type="evidence" value="ECO:0007669"/>
    <property type="project" value="UniProtKB-KW"/>
</dbReference>
<evidence type="ECO:0000256" key="2">
    <source>
        <dbReference type="ARBA" id="ARBA00022741"/>
    </source>
</evidence>
<evidence type="ECO:0000256" key="3">
    <source>
        <dbReference type="ARBA" id="ARBA00022777"/>
    </source>
</evidence>
<dbReference type="PANTHER" id="PTHR43289">
    <property type="entry name" value="MITOGEN-ACTIVATED PROTEIN KINASE KINASE KINASE 20-RELATED"/>
    <property type="match status" value="1"/>
</dbReference>
<organism evidence="6 7">
    <name type="scientific">Methylomarinovum caldicuralii</name>
    <dbReference type="NCBI Taxonomy" id="438856"/>
    <lineage>
        <taxon>Bacteria</taxon>
        <taxon>Pseudomonadati</taxon>
        <taxon>Pseudomonadota</taxon>
        <taxon>Gammaproteobacteria</taxon>
        <taxon>Methylococcales</taxon>
        <taxon>Methylothermaceae</taxon>
        <taxon>Methylomarinovum</taxon>
    </lineage>
</organism>
<dbReference type="PROSITE" id="PS00108">
    <property type="entry name" value="PROTEIN_KINASE_ST"/>
    <property type="match status" value="1"/>
</dbReference>
<dbReference type="AlphaFoldDB" id="A0AAU9CCX5"/>
<name>A0AAU9CCX5_9GAMM</name>
<keyword evidence="2" id="KW-0547">Nucleotide-binding</keyword>
<sequence length="301" mass="34064">MKARRPEPPPERPFDHLPSGLVVDRYVIERPLADGGFSAVYLARRLEDMTQVAIKEYLPRRLAYRDWNGAVVPNDEDCCSAFLRGRKLFVAEAQMLATLKHPNIVEVNSFFHANATVYMVMSYDYGKLLSWHLKHRPRQLNTAFLRQLALALLSALECIHGHGFVHLDLKPENILIRPDGSPLLLDFGAARPFPAAADWRRPGKVRTPGFSPPEQYGNRWPLGPWSDFYGLGATLRYCLERRPLPEASRRLEQDPLAPLAATAARQRPRPFLEAIDRCLALEPGKRPQTAAELRTLLTSEG</sequence>
<dbReference type="SMART" id="SM00220">
    <property type="entry name" value="S_TKc"/>
    <property type="match status" value="1"/>
</dbReference>
<evidence type="ECO:0000259" key="5">
    <source>
        <dbReference type="PROSITE" id="PS50011"/>
    </source>
</evidence>
<reference evidence="7" key="1">
    <citation type="journal article" date="2024" name="Int. J. Syst. Evol. Microbiol.">
        <title>Methylomarinovum tepidoasis sp. nov., a moderately thermophilic methanotroph of the family Methylothermaceae isolated from a deep-sea hydrothermal field.</title>
        <authorList>
            <person name="Hirayama H."/>
            <person name="Takaki Y."/>
            <person name="Abe M."/>
            <person name="Miyazaki M."/>
            <person name="Uematsu K."/>
            <person name="Matsui Y."/>
            <person name="Takai K."/>
        </authorList>
    </citation>
    <scope>NUCLEOTIDE SEQUENCE [LARGE SCALE GENOMIC DNA]</scope>
    <source>
        <strain evidence="7">IT-9</strain>
    </source>
</reference>
<evidence type="ECO:0000256" key="1">
    <source>
        <dbReference type="ARBA" id="ARBA00022679"/>
    </source>
</evidence>
<dbReference type="Pfam" id="PF00069">
    <property type="entry name" value="Pkinase"/>
    <property type="match status" value="1"/>
</dbReference>
<keyword evidence="7" id="KW-1185">Reference proteome</keyword>
<dbReference type="Proteomes" id="UP001321825">
    <property type="component" value="Chromosome"/>
</dbReference>
<accession>A0AAU9CCX5</accession>
<dbReference type="PROSITE" id="PS50011">
    <property type="entry name" value="PROTEIN_KINASE_DOM"/>
    <property type="match status" value="1"/>
</dbReference>
<dbReference type="PANTHER" id="PTHR43289:SF34">
    <property type="entry name" value="SERINE_THREONINE-PROTEIN KINASE YBDM-RELATED"/>
    <property type="match status" value="1"/>
</dbReference>
<dbReference type="CDD" id="cd14014">
    <property type="entry name" value="STKc_PknB_like"/>
    <property type="match status" value="1"/>
</dbReference>
<dbReference type="RefSeq" id="WP_317705730.1">
    <property type="nucleotide sequence ID" value="NZ_AP024714.1"/>
</dbReference>
<dbReference type="Gene3D" id="1.10.510.10">
    <property type="entry name" value="Transferase(Phosphotransferase) domain 1"/>
    <property type="match status" value="1"/>
</dbReference>
<dbReference type="EMBL" id="AP024714">
    <property type="protein sequence ID" value="BCX80780.1"/>
    <property type="molecule type" value="Genomic_DNA"/>
</dbReference>
<feature type="domain" description="Protein kinase" evidence="5">
    <location>
        <begin position="26"/>
        <end position="298"/>
    </location>
</feature>
<keyword evidence="3" id="KW-0418">Kinase</keyword>
<dbReference type="InterPro" id="IPR011009">
    <property type="entry name" value="Kinase-like_dom_sf"/>
</dbReference>
<evidence type="ECO:0000313" key="6">
    <source>
        <dbReference type="EMBL" id="BCX80780.1"/>
    </source>
</evidence>
<dbReference type="SUPFAM" id="SSF56112">
    <property type="entry name" value="Protein kinase-like (PK-like)"/>
    <property type="match status" value="1"/>
</dbReference>
<dbReference type="InterPro" id="IPR008271">
    <property type="entry name" value="Ser/Thr_kinase_AS"/>
</dbReference>
<dbReference type="GO" id="GO:0004674">
    <property type="term" value="F:protein serine/threonine kinase activity"/>
    <property type="evidence" value="ECO:0007669"/>
    <property type="project" value="TreeGrafter"/>
</dbReference>
<protein>
    <recommendedName>
        <fullName evidence="5">Protein kinase domain-containing protein</fullName>
    </recommendedName>
</protein>
<keyword evidence="4" id="KW-0067">ATP-binding</keyword>